<evidence type="ECO:0000313" key="2">
    <source>
        <dbReference type="Proteomes" id="UP001152795"/>
    </source>
</evidence>
<gene>
    <name evidence="1" type="ORF">PACLA_8A068776</name>
</gene>
<sequence>CLSKTKPRLFADDTSLTAAGESINDVEAAMNSDLENLRKWLIANKLSLNVAKTEFILIGSKPMIKSISNKQPNKEVYDCKTLGVTVDQHLSWKNNTETICKKITSGISALRQIQEFVEKDTLVS</sequence>
<reference evidence="1" key="1">
    <citation type="submission" date="2020-04" db="EMBL/GenBank/DDBJ databases">
        <authorList>
            <person name="Alioto T."/>
            <person name="Alioto T."/>
            <person name="Gomez Garrido J."/>
        </authorList>
    </citation>
    <scope>NUCLEOTIDE SEQUENCE</scope>
    <source>
        <strain evidence="1">A484AB</strain>
    </source>
</reference>
<dbReference type="EMBL" id="CACRXK020002116">
    <property type="protein sequence ID" value="CAB3992751.1"/>
    <property type="molecule type" value="Genomic_DNA"/>
</dbReference>
<proteinExistence type="predicted"/>
<comment type="caution">
    <text evidence="1">The sequence shown here is derived from an EMBL/GenBank/DDBJ whole genome shotgun (WGS) entry which is preliminary data.</text>
</comment>
<dbReference type="AlphaFoldDB" id="A0A7D9DSX1"/>
<keyword evidence="2" id="KW-1185">Reference proteome</keyword>
<dbReference type="Proteomes" id="UP001152795">
    <property type="component" value="Unassembled WGS sequence"/>
</dbReference>
<organism evidence="1 2">
    <name type="scientific">Paramuricea clavata</name>
    <name type="common">Red gorgonian</name>
    <name type="synonym">Violescent sea-whip</name>
    <dbReference type="NCBI Taxonomy" id="317549"/>
    <lineage>
        <taxon>Eukaryota</taxon>
        <taxon>Metazoa</taxon>
        <taxon>Cnidaria</taxon>
        <taxon>Anthozoa</taxon>
        <taxon>Octocorallia</taxon>
        <taxon>Malacalcyonacea</taxon>
        <taxon>Plexauridae</taxon>
        <taxon>Paramuricea</taxon>
    </lineage>
</organism>
<dbReference type="OrthoDB" id="6623216at2759"/>
<evidence type="ECO:0000313" key="1">
    <source>
        <dbReference type="EMBL" id="CAB3992751.1"/>
    </source>
</evidence>
<name>A0A7D9DSX1_PARCT</name>
<dbReference type="PANTHER" id="PTHR33332">
    <property type="entry name" value="REVERSE TRANSCRIPTASE DOMAIN-CONTAINING PROTEIN"/>
    <property type="match status" value="1"/>
</dbReference>
<accession>A0A7D9DSX1</accession>
<feature type="non-terminal residue" evidence="1">
    <location>
        <position position="124"/>
    </location>
</feature>
<feature type="non-terminal residue" evidence="1">
    <location>
        <position position="1"/>
    </location>
</feature>
<protein>
    <submittedName>
        <fullName evidence="1">Uncharacterized protein</fullName>
    </submittedName>
</protein>